<dbReference type="Pfam" id="PF05903">
    <property type="entry name" value="Peptidase_C97"/>
    <property type="match status" value="1"/>
</dbReference>
<sequence>MSSHAVDALPGEIQDTHAEDAPRRRSSGQRRKLRARQSFAPFETSWGPPAAEARDSQLYQASTSLTRSEDEGTVMLRIYDVTGAEVVSGLNRLCRVIGTGAFHAGVEVYGLEWSFGFTDDGSGVFSCDPGECGGHAYREAVRMGATPLGKEEAMMLLTTLAQDWRGSDYDVLNRNCCHFSDALCRHLEVGPIPCWVTNLAGAGAKVEAGLRNAVSSVQTAAVVAAAKAMEIEEELAIKQTMTDGAHHLLERSLELDQRYAISESASELATNAGDMVRAAAGAVEQVNDATSTVVNKVTEAALHRSASLAYDVASQVTPPIFGYMCLGSRKDRQRRVRS</sequence>
<organism evidence="1 2">
    <name type="scientific">Durusdinium trenchii</name>
    <dbReference type="NCBI Taxonomy" id="1381693"/>
    <lineage>
        <taxon>Eukaryota</taxon>
        <taxon>Sar</taxon>
        <taxon>Alveolata</taxon>
        <taxon>Dinophyceae</taxon>
        <taxon>Suessiales</taxon>
        <taxon>Symbiodiniaceae</taxon>
        <taxon>Durusdinium</taxon>
    </lineage>
</organism>
<accession>A0ABP0LZS8</accession>
<evidence type="ECO:0000313" key="2">
    <source>
        <dbReference type="Proteomes" id="UP001642484"/>
    </source>
</evidence>
<keyword evidence="2" id="KW-1185">Reference proteome</keyword>
<dbReference type="Gene3D" id="3.90.1720.30">
    <property type="entry name" value="PPPDE domains"/>
    <property type="match status" value="1"/>
</dbReference>
<evidence type="ECO:0000313" key="1">
    <source>
        <dbReference type="EMBL" id="CAK9043565.1"/>
    </source>
</evidence>
<dbReference type="SMART" id="SM01179">
    <property type="entry name" value="DUF862"/>
    <property type="match status" value="1"/>
</dbReference>
<dbReference type="InterPro" id="IPR008580">
    <property type="entry name" value="PPPDE_dom"/>
</dbReference>
<proteinExistence type="predicted"/>
<dbReference type="PROSITE" id="PS51858">
    <property type="entry name" value="PPPDE"/>
    <property type="match status" value="1"/>
</dbReference>
<gene>
    <name evidence="1" type="ORF">CCMP2556_LOCUS23049</name>
</gene>
<reference evidence="1 2" key="1">
    <citation type="submission" date="2024-02" db="EMBL/GenBank/DDBJ databases">
        <authorList>
            <person name="Chen Y."/>
            <person name="Shah S."/>
            <person name="Dougan E. K."/>
            <person name="Thang M."/>
            <person name="Chan C."/>
        </authorList>
    </citation>
    <scope>NUCLEOTIDE SEQUENCE [LARGE SCALE GENOMIC DNA]</scope>
</reference>
<dbReference type="PANTHER" id="PTHR12378:SF80">
    <property type="entry name" value="IP06716P-RELATED"/>
    <property type="match status" value="1"/>
</dbReference>
<comment type="caution">
    <text evidence="1">The sequence shown here is derived from an EMBL/GenBank/DDBJ whole genome shotgun (WGS) entry which is preliminary data.</text>
</comment>
<protein>
    <submittedName>
        <fullName evidence="1">Uncharacterized protein</fullName>
    </submittedName>
</protein>
<dbReference type="Proteomes" id="UP001642484">
    <property type="component" value="Unassembled WGS sequence"/>
</dbReference>
<dbReference type="EMBL" id="CAXAMN010014492">
    <property type="protein sequence ID" value="CAK9043565.1"/>
    <property type="molecule type" value="Genomic_DNA"/>
</dbReference>
<name>A0ABP0LZS8_9DINO</name>
<dbReference type="PANTHER" id="PTHR12378">
    <property type="entry name" value="DESUMOYLATING ISOPEPTIDASE"/>
    <property type="match status" value="1"/>
</dbReference>
<dbReference type="InterPro" id="IPR042266">
    <property type="entry name" value="PPPDE_sf"/>
</dbReference>